<evidence type="ECO:0000313" key="2">
    <source>
        <dbReference type="EMBL" id="MXQ11726.1"/>
    </source>
</evidence>
<accession>A0A7X3MR60</accession>
<dbReference type="RefSeq" id="WP_160884303.1">
    <property type="nucleotide sequence ID" value="NZ_WURB01000005.1"/>
</dbReference>
<feature type="region of interest" description="Disordered" evidence="1">
    <location>
        <begin position="1"/>
        <end position="68"/>
    </location>
</feature>
<dbReference type="Proteomes" id="UP000436483">
    <property type="component" value="Unassembled WGS sequence"/>
</dbReference>
<keyword evidence="3" id="KW-1185">Reference proteome</keyword>
<proteinExistence type="predicted"/>
<evidence type="ECO:0000313" key="3">
    <source>
        <dbReference type="Proteomes" id="UP000436483"/>
    </source>
</evidence>
<dbReference type="AlphaFoldDB" id="A0A7X3MR60"/>
<reference evidence="2 3" key="1">
    <citation type="submission" date="2019-12" db="EMBL/GenBank/DDBJ databases">
        <authorList>
            <person name="Yuan C.-G."/>
        </authorList>
    </citation>
    <scope>NUCLEOTIDE SEQUENCE [LARGE SCALE GENOMIC DNA]</scope>
    <source>
        <strain evidence="2 3">KCTC 23863</strain>
    </source>
</reference>
<dbReference type="EMBL" id="WURB01000005">
    <property type="protein sequence ID" value="MXQ11726.1"/>
    <property type="molecule type" value="Genomic_DNA"/>
</dbReference>
<evidence type="ECO:0000256" key="1">
    <source>
        <dbReference type="SAM" id="MobiDB-lite"/>
    </source>
</evidence>
<feature type="compositionally biased region" description="Basic and acidic residues" evidence="1">
    <location>
        <begin position="58"/>
        <end position="68"/>
    </location>
</feature>
<organism evidence="2 3">
    <name type="scientific">Microvirga makkahensis</name>
    <dbReference type="NCBI Taxonomy" id="1128670"/>
    <lineage>
        <taxon>Bacteria</taxon>
        <taxon>Pseudomonadati</taxon>
        <taxon>Pseudomonadota</taxon>
        <taxon>Alphaproteobacteria</taxon>
        <taxon>Hyphomicrobiales</taxon>
        <taxon>Methylobacteriaceae</taxon>
        <taxon>Microvirga</taxon>
    </lineage>
</organism>
<sequence>MSQDKAEQANIAAKETRKAADEPTPEPSFDPLVNMTHEAAKEDRHLEDLGPMSPGMAERIKRERSSKA</sequence>
<comment type="caution">
    <text evidence="2">The sequence shown here is derived from an EMBL/GenBank/DDBJ whole genome shotgun (WGS) entry which is preliminary data.</text>
</comment>
<name>A0A7X3MR60_9HYPH</name>
<protein>
    <submittedName>
        <fullName evidence="2">Uncharacterized protein</fullName>
    </submittedName>
</protein>
<feature type="compositionally biased region" description="Basic and acidic residues" evidence="1">
    <location>
        <begin position="38"/>
        <end position="48"/>
    </location>
</feature>
<reference evidence="2 3" key="2">
    <citation type="submission" date="2020-01" db="EMBL/GenBank/DDBJ databases">
        <title>Microvirga sp. nov., an arsenate reduction bacterium isolated from Tibet hotspring sediments.</title>
        <authorList>
            <person name="Xian W.-D."/>
            <person name="Li W.-J."/>
        </authorList>
    </citation>
    <scope>NUCLEOTIDE SEQUENCE [LARGE SCALE GENOMIC DNA]</scope>
    <source>
        <strain evidence="2 3">KCTC 23863</strain>
    </source>
</reference>
<dbReference type="OrthoDB" id="8021281at2"/>
<gene>
    <name evidence="2" type="ORF">GR328_09710</name>
</gene>